<dbReference type="EMBL" id="JAVDQD010000002">
    <property type="protein sequence ID" value="MDR6238945.1"/>
    <property type="molecule type" value="Genomic_DNA"/>
</dbReference>
<sequence length="349" mass="40146">MDRNDFFSRLELLTDIFLKDKLDMEELAKACSDYKQLLIECSEYDITKSSNKDCIHTKYGNAIGPHWAIQCIDDIIRTKMFVKGTYKVVNDLLKKQGNVELMYAGTGPFAALVLPLMSKFSPSDLKIRCLEINPLSCSQLRDFLRITNLEEFVLSIEECDATKHVVPNPDKIDVLLCETMQPALLREFQAPICINLLSQLKEDVIMIPEDIHLSAGLMNADRFEHGNMIGRGGKPYTKSVSSVFHFDKFAIKAVSEQWKENPEKVDFPASEFIIRREDFEEYPFLEVFTKIKVCDDVVIESNQCDITMPVCIEDMRELESFDECQLSFHLSPFSKLRVKFNQDLVEEYA</sequence>
<evidence type="ECO:0008006" key="3">
    <source>
        <dbReference type="Google" id="ProtNLM"/>
    </source>
</evidence>
<gene>
    <name evidence="1" type="ORF">HNQ88_001982</name>
</gene>
<evidence type="ECO:0000313" key="2">
    <source>
        <dbReference type="Proteomes" id="UP001185092"/>
    </source>
</evidence>
<dbReference type="Gene3D" id="3.40.50.150">
    <property type="entry name" value="Vaccinia Virus protein VP39"/>
    <property type="match status" value="1"/>
</dbReference>
<keyword evidence="2" id="KW-1185">Reference proteome</keyword>
<protein>
    <recommendedName>
        <fullName evidence="3">PRMT5 arginine-N-methyltransferase domain-containing protein</fullName>
    </recommendedName>
</protein>
<dbReference type="AlphaFoldDB" id="A0AAE4BSK4"/>
<comment type="caution">
    <text evidence="1">The sequence shown here is derived from an EMBL/GenBank/DDBJ whole genome shotgun (WGS) entry which is preliminary data.</text>
</comment>
<name>A0AAE4BSK4_9BACT</name>
<dbReference type="RefSeq" id="WP_309938450.1">
    <property type="nucleotide sequence ID" value="NZ_AP025305.1"/>
</dbReference>
<dbReference type="Proteomes" id="UP001185092">
    <property type="component" value="Unassembled WGS sequence"/>
</dbReference>
<reference evidence="1" key="1">
    <citation type="submission" date="2023-07" db="EMBL/GenBank/DDBJ databases">
        <title>Genomic Encyclopedia of Type Strains, Phase IV (KMG-IV): sequencing the most valuable type-strain genomes for metagenomic binning, comparative biology and taxonomic classification.</title>
        <authorList>
            <person name="Goeker M."/>
        </authorList>
    </citation>
    <scope>NUCLEOTIDE SEQUENCE</scope>
    <source>
        <strain evidence="1">DSM 26174</strain>
    </source>
</reference>
<organism evidence="1 2">
    <name type="scientific">Aureibacter tunicatorum</name>
    <dbReference type="NCBI Taxonomy" id="866807"/>
    <lineage>
        <taxon>Bacteria</taxon>
        <taxon>Pseudomonadati</taxon>
        <taxon>Bacteroidota</taxon>
        <taxon>Cytophagia</taxon>
        <taxon>Cytophagales</taxon>
        <taxon>Persicobacteraceae</taxon>
        <taxon>Aureibacter</taxon>
    </lineage>
</organism>
<accession>A0AAE4BSK4</accession>
<dbReference type="InterPro" id="IPR029063">
    <property type="entry name" value="SAM-dependent_MTases_sf"/>
</dbReference>
<evidence type="ECO:0000313" key="1">
    <source>
        <dbReference type="EMBL" id="MDR6238945.1"/>
    </source>
</evidence>
<proteinExistence type="predicted"/>